<dbReference type="InterPro" id="IPR002502">
    <property type="entry name" value="Amidase_domain"/>
</dbReference>
<accession>A0A8S2M5J3</accession>
<dbReference type="SMART" id="SM00701">
    <property type="entry name" value="PGRP"/>
    <property type="match status" value="1"/>
</dbReference>
<dbReference type="Gene3D" id="3.40.80.10">
    <property type="entry name" value="Peptidoglycan recognition protein-like"/>
    <property type="match status" value="1"/>
</dbReference>
<dbReference type="GO" id="GO:0008270">
    <property type="term" value="F:zinc ion binding"/>
    <property type="evidence" value="ECO:0007669"/>
    <property type="project" value="InterPro"/>
</dbReference>
<evidence type="ECO:0000256" key="10">
    <source>
        <dbReference type="SAM" id="Phobius"/>
    </source>
</evidence>
<feature type="transmembrane region" description="Helical" evidence="10">
    <location>
        <begin position="434"/>
        <end position="459"/>
    </location>
</feature>
<keyword evidence="3 8" id="KW-0328">Glycosyltransferase</keyword>
<dbReference type="EMBL" id="CAJOBA010025961">
    <property type="protein sequence ID" value="CAF3933823.1"/>
    <property type="molecule type" value="Genomic_DNA"/>
</dbReference>
<dbReference type="PROSITE" id="PS50088">
    <property type="entry name" value="ANK_REPEAT"/>
    <property type="match status" value="1"/>
</dbReference>
<comment type="catalytic activity">
    <reaction evidence="6 8">
        <text>L-arginyl-[protein] + NAD(+) = N(omega)-(ADP-D-ribosyl)-L-arginyl-[protein] + nicotinamide + H(+)</text>
        <dbReference type="Rhea" id="RHEA:19149"/>
        <dbReference type="Rhea" id="RHEA-COMP:10532"/>
        <dbReference type="Rhea" id="RHEA-COMP:15087"/>
        <dbReference type="ChEBI" id="CHEBI:15378"/>
        <dbReference type="ChEBI" id="CHEBI:17154"/>
        <dbReference type="ChEBI" id="CHEBI:29965"/>
        <dbReference type="ChEBI" id="CHEBI:57540"/>
        <dbReference type="ChEBI" id="CHEBI:142554"/>
        <dbReference type="EC" id="2.4.2.31"/>
    </reaction>
</comment>
<feature type="domain" description="Peptidoglycan recognition protein family" evidence="11">
    <location>
        <begin position="487"/>
        <end position="632"/>
    </location>
</feature>
<dbReference type="Pfam" id="PF01510">
    <property type="entry name" value="Amidase_2"/>
    <property type="match status" value="1"/>
</dbReference>
<feature type="repeat" description="ANK" evidence="7">
    <location>
        <begin position="52"/>
        <end position="84"/>
    </location>
</feature>
<dbReference type="SMART" id="SM00248">
    <property type="entry name" value="ANK"/>
    <property type="match status" value="2"/>
</dbReference>
<evidence type="ECO:0000256" key="8">
    <source>
        <dbReference type="RuleBase" id="RU361228"/>
    </source>
</evidence>
<dbReference type="PROSITE" id="PS50297">
    <property type="entry name" value="ANK_REP_REGION"/>
    <property type="match status" value="1"/>
</dbReference>
<evidence type="ECO:0000256" key="3">
    <source>
        <dbReference type="ARBA" id="ARBA00022676"/>
    </source>
</evidence>
<dbReference type="PROSITE" id="PS51996">
    <property type="entry name" value="TR_MART"/>
    <property type="match status" value="1"/>
</dbReference>
<dbReference type="GO" id="GO:0106274">
    <property type="term" value="F:NAD+-protein-arginine ADP-ribosyltransferase activity"/>
    <property type="evidence" value="ECO:0007669"/>
    <property type="project" value="UniProtKB-EC"/>
</dbReference>
<dbReference type="InterPro" id="IPR036770">
    <property type="entry name" value="Ankyrin_rpt-contain_sf"/>
</dbReference>
<dbReference type="InterPro" id="IPR036505">
    <property type="entry name" value="Amidase/PGRP_sf"/>
</dbReference>
<organism evidence="13 14">
    <name type="scientific">Didymodactylos carnosus</name>
    <dbReference type="NCBI Taxonomy" id="1234261"/>
    <lineage>
        <taxon>Eukaryota</taxon>
        <taxon>Metazoa</taxon>
        <taxon>Spiralia</taxon>
        <taxon>Gnathifera</taxon>
        <taxon>Rotifera</taxon>
        <taxon>Eurotatoria</taxon>
        <taxon>Bdelloidea</taxon>
        <taxon>Philodinida</taxon>
        <taxon>Philodinidae</taxon>
        <taxon>Didymodactylos</taxon>
    </lineage>
</organism>
<keyword evidence="4 8" id="KW-0808">Transferase</keyword>
<dbReference type="SUPFAM" id="SSF56399">
    <property type="entry name" value="ADP-ribosylation"/>
    <property type="match status" value="1"/>
</dbReference>
<evidence type="ECO:0000259" key="11">
    <source>
        <dbReference type="SMART" id="SM00701"/>
    </source>
</evidence>
<dbReference type="GO" id="GO:0008745">
    <property type="term" value="F:N-acetylmuramoyl-L-alanine amidase activity"/>
    <property type="evidence" value="ECO:0007669"/>
    <property type="project" value="InterPro"/>
</dbReference>
<dbReference type="EMBL" id="CAJNOK010011427">
    <property type="protein sequence ID" value="CAF1139966.1"/>
    <property type="molecule type" value="Genomic_DNA"/>
</dbReference>
<dbReference type="GO" id="GO:0016779">
    <property type="term" value="F:nucleotidyltransferase activity"/>
    <property type="evidence" value="ECO:0007669"/>
    <property type="project" value="UniProtKB-KW"/>
</dbReference>
<evidence type="ECO:0000313" key="14">
    <source>
        <dbReference type="Proteomes" id="UP000682733"/>
    </source>
</evidence>
<dbReference type="PANTHER" id="PTHR11022">
    <property type="entry name" value="PEPTIDOGLYCAN RECOGNITION PROTEIN"/>
    <property type="match status" value="1"/>
</dbReference>
<keyword evidence="10" id="KW-0812">Transmembrane</keyword>
<dbReference type="InterPro" id="IPR015510">
    <property type="entry name" value="PGRP"/>
</dbReference>
<dbReference type="Proteomes" id="UP000677228">
    <property type="component" value="Unassembled WGS sequence"/>
</dbReference>
<reference evidence="13" key="1">
    <citation type="submission" date="2021-02" db="EMBL/GenBank/DDBJ databases">
        <authorList>
            <person name="Nowell W R."/>
        </authorList>
    </citation>
    <scope>NUCLEOTIDE SEQUENCE</scope>
</reference>
<dbReference type="CDD" id="cd06583">
    <property type="entry name" value="PGRP"/>
    <property type="match status" value="1"/>
</dbReference>
<comment type="similarity">
    <text evidence="2 8">Belongs to the Arg-specific ADP-ribosyltransferase family.</text>
</comment>
<sequence length="662" mass="77202">MLLPLPSNNDDNDSNIIDLLYHLCKENDIEKVRNILPFIGNINIINKIQNSTGSTCLHVACYYGHRYMVQILLEYGAVHSIRNLRHNLTPYEETYIDDIKQLFVEQRKSFSNNDYDYIEWSMVGDDLLGKRREFRQAIDLYKTYDNHHVVSKLLAEVIHYYLNEYLINQSNDTSNPEDQITHKQIETIEAYFKEAIEKQDYLTYFIKAYTLTNFFYKVLNKHLALYILEYFDKTKTFSSNYRLVNCLVHIVTLLIYHPNLPQYRYQGLCYRGMKITQNDLDQYQLNQHILNRSFLSTSIDRRVAEMFAGEGQQSKMRYTPGEHCALQYSCLCQYLIKQNSTAINIQSLSTRPDEKEILIIPFTVFKVMTIKRNHLYDTTASISIEIELEECEDPNDNKNESESSETSRTSSFSSSVDDIKDVEEYQNFKQRKRLHYGIIGFLVLAILLALSFTFLYIFVIKKQTTNMATSTPEKDNDVDYQLPLGCPNILNRSSWNASLYTSRDNLTTLPVTHIVVHQLEDLNSTMNQQDCIKKIKELQGEHMTPLGWSDIGYNFILCNDNDDDQQQIYTGRGWKHIAAHCKGYNSRSLGIGIMGNYTDIKSLNAFKSLIQCGIIKNNIIKNFTLVGHKHTTDIYEYYLKYFRNVIDLQYSNQASSTQVFCQ</sequence>
<keyword evidence="10" id="KW-0472">Membrane</keyword>
<feature type="region of interest" description="Disordered" evidence="9">
    <location>
        <begin position="391"/>
        <end position="412"/>
    </location>
</feature>
<name>A0A8S2M5J3_9BILA</name>
<evidence type="ECO:0000313" key="12">
    <source>
        <dbReference type="EMBL" id="CAF1139966.1"/>
    </source>
</evidence>
<dbReference type="PANTHER" id="PTHR11022:SF41">
    <property type="entry name" value="PEPTIDOGLYCAN-RECOGNITION PROTEIN LC-RELATED"/>
    <property type="match status" value="1"/>
</dbReference>
<protein>
    <recommendedName>
        <fullName evidence="8">NAD(P)(+)--arginine ADP-ribosyltransferase</fullName>
        <ecNumber evidence="8">2.4.2.31</ecNumber>
    </recommendedName>
    <alternativeName>
        <fullName evidence="8">Mono(ADP-ribosyl)transferase</fullName>
    </alternativeName>
</protein>
<evidence type="ECO:0000313" key="13">
    <source>
        <dbReference type="EMBL" id="CAF3933823.1"/>
    </source>
</evidence>
<evidence type="ECO:0000256" key="9">
    <source>
        <dbReference type="SAM" id="MobiDB-lite"/>
    </source>
</evidence>
<evidence type="ECO:0000256" key="5">
    <source>
        <dbReference type="ARBA" id="ARBA00022695"/>
    </source>
</evidence>
<comment type="caution">
    <text evidence="13">The sequence shown here is derived from an EMBL/GenBank/DDBJ whole genome shotgun (WGS) entry which is preliminary data.</text>
</comment>
<comment type="similarity">
    <text evidence="1">Belongs to the N-acetylmuramoyl-L-alanine amidase 2 family.</text>
</comment>
<evidence type="ECO:0000256" key="6">
    <source>
        <dbReference type="ARBA" id="ARBA00047597"/>
    </source>
</evidence>
<dbReference type="InterPro" id="IPR006619">
    <property type="entry name" value="PGRP_domain_met/bac"/>
</dbReference>
<evidence type="ECO:0000256" key="4">
    <source>
        <dbReference type="ARBA" id="ARBA00022679"/>
    </source>
</evidence>
<dbReference type="Gene3D" id="1.25.40.20">
    <property type="entry name" value="Ankyrin repeat-containing domain"/>
    <property type="match status" value="1"/>
</dbReference>
<dbReference type="InterPro" id="IPR000768">
    <property type="entry name" value="ART"/>
</dbReference>
<keyword evidence="8" id="KW-0521">NADP</keyword>
<dbReference type="SUPFAM" id="SSF55846">
    <property type="entry name" value="N-acetylmuramoyl-L-alanine amidase-like"/>
    <property type="match status" value="1"/>
</dbReference>
<dbReference type="EC" id="2.4.2.31" evidence="8"/>
<evidence type="ECO:0000256" key="2">
    <source>
        <dbReference type="ARBA" id="ARBA00009558"/>
    </source>
</evidence>
<dbReference type="GO" id="GO:0009253">
    <property type="term" value="P:peptidoglycan catabolic process"/>
    <property type="evidence" value="ECO:0007669"/>
    <property type="project" value="InterPro"/>
</dbReference>
<evidence type="ECO:0000256" key="7">
    <source>
        <dbReference type="PROSITE-ProRule" id="PRU00023"/>
    </source>
</evidence>
<keyword evidence="10" id="KW-1133">Transmembrane helix</keyword>
<evidence type="ECO:0000256" key="1">
    <source>
        <dbReference type="ARBA" id="ARBA00007553"/>
    </source>
</evidence>
<dbReference type="SUPFAM" id="SSF48403">
    <property type="entry name" value="Ankyrin repeat"/>
    <property type="match status" value="1"/>
</dbReference>
<gene>
    <name evidence="12" type="ORF">OVA965_LOCUS21077</name>
    <name evidence="13" type="ORF">TMI583_LOCUS21642</name>
</gene>
<dbReference type="Pfam" id="PF01129">
    <property type="entry name" value="ART"/>
    <property type="match status" value="1"/>
</dbReference>
<dbReference type="InterPro" id="IPR002110">
    <property type="entry name" value="Ankyrin_rpt"/>
</dbReference>
<proteinExistence type="inferred from homology"/>
<dbReference type="Pfam" id="PF12796">
    <property type="entry name" value="Ank_2"/>
    <property type="match status" value="1"/>
</dbReference>
<dbReference type="AlphaFoldDB" id="A0A8S2M5J3"/>
<keyword evidence="7" id="KW-0040">ANK repeat</keyword>
<dbReference type="Proteomes" id="UP000682733">
    <property type="component" value="Unassembled WGS sequence"/>
</dbReference>
<keyword evidence="5" id="KW-0548">Nucleotidyltransferase</keyword>
<dbReference type="Gene3D" id="3.90.176.10">
    <property type="entry name" value="Toxin ADP-ribosyltransferase, Chain A, domain 1"/>
    <property type="match status" value="1"/>
</dbReference>
<keyword evidence="8" id="KW-0520">NAD</keyword>